<keyword evidence="4" id="KW-1185">Reference proteome</keyword>
<dbReference type="Proteomes" id="UP000261380">
    <property type="component" value="Unplaced"/>
</dbReference>
<name>A0A3B5MHD7_9TELE</name>
<dbReference type="Ensembl" id="ENSXCOT00000023307.1">
    <property type="protein sequence ID" value="ENSXCOP00000023030.1"/>
    <property type="gene ID" value="ENSXCOG00000017216.1"/>
</dbReference>
<protein>
    <recommendedName>
        <fullName evidence="2">C2H2-type domain-containing protein</fullName>
    </recommendedName>
</protein>
<feature type="region of interest" description="Disordered" evidence="1">
    <location>
        <begin position="61"/>
        <end position="86"/>
    </location>
</feature>
<accession>A0A3B5MHD7</accession>
<dbReference type="PROSITE" id="PS00028">
    <property type="entry name" value="ZINC_FINGER_C2H2_1"/>
    <property type="match status" value="1"/>
</dbReference>
<feature type="domain" description="C2H2-type" evidence="2">
    <location>
        <begin position="4"/>
        <end position="25"/>
    </location>
</feature>
<dbReference type="AlphaFoldDB" id="A0A3B5MHD7"/>
<dbReference type="InterPro" id="IPR013087">
    <property type="entry name" value="Znf_C2H2_type"/>
</dbReference>
<sequence>MLTCEICGEEILLEEDMKTHLFLCHLENDLHCPLRTLSGVDNAGLYFHIKSAHSGEQQIIQDPTRHPCGSALSDRTKASRSEAKESQTCQSLRAVDQAGRLTSNFASAVNTEHKYSSPGDYANSTAASKTQFAEISDQNNVNVLKDELHQAQPLSAGNYNFYDYFLNSTFV</sequence>
<reference evidence="3" key="2">
    <citation type="submission" date="2025-09" db="UniProtKB">
        <authorList>
            <consortium name="Ensembl"/>
        </authorList>
    </citation>
    <scope>IDENTIFICATION</scope>
</reference>
<dbReference type="STRING" id="32473.ENSXCOP00000023030"/>
<evidence type="ECO:0000259" key="2">
    <source>
        <dbReference type="PROSITE" id="PS00028"/>
    </source>
</evidence>
<reference evidence="3" key="1">
    <citation type="submission" date="2025-08" db="UniProtKB">
        <authorList>
            <consortium name="Ensembl"/>
        </authorList>
    </citation>
    <scope>IDENTIFICATION</scope>
</reference>
<evidence type="ECO:0000313" key="3">
    <source>
        <dbReference type="Ensembl" id="ENSXCOP00000023030.1"/>
    </source>
</evidence>
<proteinExistence type="predicted"/>
<organism evidence="3 4">
    <name type="scientific">Xiphophorus couchianus</name>
    <name type="common">Monterrey platyfish</name>
    <dbReference type="NCBI Taxonomy" id="32473"/>
    <lineage>
        <taxon>Eukaryota</taxon>
        <taxon>Metazoa</taxon>
        <taxon>Chordata</taxon>
        <taxon>Craniata</taxon>
        <taxon>Vertebrata</taxon>
        <taxon>Euteleostomi</taxon>
        <taxon>Actinopterygii</taxon>
        <taxon>Neopterygii</taxon>
        <taxon>Teleostei</taxon>
        <taxon>Neoteleostei</taxon>
        <taxon>Acanthomorphata</taxon>
        <taxon>Ovalentaria</taxon>
        <taxon>Atherinomorphae</taxon>
        <taxon>Cyprinodontiformes</taxon>
        <taxon>Poeciliidae</taxon>
        <taxon>Poeciliinae</taxon>
        <taxon>Xiphophorus</taxon>
    </lineage>
</organism>
<feature type="compositionally biased region" description="Basic and acidic residues" evidence="1">
    <location>
        <begin position="74"/>
        <end position="85"/>
    </location>
</feature>
<evidence type="ECO:0000256" key="1">
    <source>
        <dbReference type="SAM" id="MobiDB-lite"/>
    </source>
</evidence>
<evidence type="ECO:0000313" key="4">
    <source>
        <dbReference type="Proteomes" id="UP000261380"/>
    </source>
</evidence>